<dbReference type="AlphaFoldDB" id="A0A0W8E9E9"/>
<evidence type="ECO:0000313" key="2">
    <source>
        <dbReference type="EMBL" id="KUG05009.1"/>
    </source>
</evidence>
<sequence length="206" mass="21720">MNNLLPDPFLLGEILELSGRLKKNMIISGLLVAFITFFIALLVSLGSEALVRAVNSVLVAFSLLLVIIFLGIFFDIIGTAATAAELPPFNARAAKKISGAKQGVKLIHNADIVANFCNDVIGDIAGTLSGAIGAGIVMSMSRQLPITDLVLAGAVMTSLIAALTVGGKAMGKKLAVNEADRIIFKAAQVVAWLEQVSGWEIFKNRK</sequence>
<protein>
    <submittedName>
        <fullName evidence="2">Membrane spanning protein</fullName>
    </submittedName>
</protein>
<reference evidence="2" key="1">
    <citation type="journal article" date="2015" name="Proc. Natl. Acad. Sci. U.S.A.">
        <title>Networks of energetic and metabolic interactions define dynamics in microbial communities.</title>
        <authorList>
            <person name="Embree M."/>
            <person name="Liu J.K."/>
            <person name="Al-Bassam M.M."/>
            <person name="Zengler K."/>
        </authorList>
    </citation>
    <scope>NUCLEOTIDE SEQUENCE</scope>
</reference>
<name>A0A0W8E9E9_9ZZZZ</name>
<feature type="transmembrane region" description="Helical" evidence="1">
    <location>
        <begin position="25"/>
        <end position="45"/>
    </location>
</feature>
<gene>
    <name evidence="2" type="ORF">ASZ90_017498</name>
</gene>
<keyword evidence="1" id="KW-0472">Membrane</keyword>
<feature type="transmembrane region" description="Helical" evidence="1">
    <location>
        <begin position="57"/>
        <end position="81"/>
    </location>
</feature>
<feature type="transmembrane region" description="Helical" evidence="1">
    <location>
        <begin position="146"/>
        <end position="165"/>
    </location>
</feature>
<organism evidence="2">
    <name type="scientific">hydrocarbon metagenome</name>
    <dbReference type="NCBI Taxonomy" id="938273"/>
    <lineage>
        <taxon>unclassified sequences</taxon>
        <taxon>metagenomes</taxon>
        <taxon>ecological metagenomes</taxon>
    </lineage>
</organism>
<evidence type="ECO:0000256" key="1">
    <source>
        <dbReference type="SAM" id="Phobius"/>
    </source>
</evidence>
<proteinExistence type="predicted"/>
<comment type="caution">
    <text evidence="2">The sequence shown here is derived from an EMBL/GenBank/DDBJ whole genome shotgun (WGS) entry which is preliminary data.</text>
</comment>
<keyword evidence="1" id="KW-0812">Transmembrane</keyword>
<dbReference type="EMBL" id="LNQE01001831">
    <property type="protein sequence ID" value="KUG05009.1"/>
    <property type="molecule type" value="Genomic_DNA"/>
</dbReference>
<keyword evidence="1" id="KW-1133">Transmembrane helix</keyword>
<accession>A0A0W8E9E9</accession>